<dbReference type="InterPro" id="IPR057736">
    <property type="entry name" value="SAF_PseI/NeuA/NeuB"/>
</dbReference>
<evidence type="ECO:0000259" key="5">
    <source>
        <dbReference type="PROSITE" id="PS51371"/>
    </source>
</evidence>
<dbReference type="GO" id="GO:0016051">
    <property type="term" value="P:carbohydrate biosynthetic process"/>
    <property type="evidence" value="ECO:0007669"/>
    <property type="project" value="InterPro"/>
</dbReference>
<dbReference type="InterPro" id="IPR013022">
    <property type="entry name" value="Xyl_isomerase-like_TIM-brl"/>
</dbReference>
<dbReference type="InterPro" id="IPR036732">
    <property type="entry name" value="AFP_Neu5c_C_sf"/>
</dbReference>
<dbReference type="PROSITE" id="PS51371">
    <property type="entry name" value="CBS"/>
    <property type="match status" value="1"/>
</dbReference>
<dbReference type="SUPFAM" id="SSF54631">
    <property type="entry name" value="CBS-domain pair"/>
    <property type="match status" value="1"/>
</dbReference>
<evidence type="ECO:0000256" key="3">
    <source>
        <dbReference type="PROSITE-ProRule" id="PRU00703"/>
    </source>
</evidence>
<dbReference type="SUPFAM" id="SSF51269">
    <property type="entry name" value="AFP III-like domain"/>
    <property type="match status" value="1"/>
</dbReference>
<dbReference type="Gene3D" id="3.90.1210.10">
    <property type="entry name" value="Antifreeze-like/N-acetylneuraminic acid synthase C-terminal domain"/>
    <property type="match status" value="1"/>
</dbReference>
<dbReference type="SUPFAM" id="SSF51569">
    <property type="entry name" value="Aldolase"/>
    <property type="match status" value="1"/>
</dbReference>
<dbReference type="Proteomes" id="UP000027986">
    <property type="component" value="Chromosome"/>
</dbReference>
<dbReference type="InterPro" id="IPR046342">
    <property type="entry name" value="CBS_dom_sf"/>
</dbReference>
<feature type="domain" description="AFP-like" evidence="4">
    <location>
        <begin position="407"/>
        <end position="465"/>
    </location>
</feature>
<dbReference type="PANTHER" id="PTHR42966:SF3">
    <property type="entry name" value="BLR5971 PROTEIN"/>
    <property type="match status" value="1"/>
</dbReference>
<organism evidence="6 7">
    <name type="scientific">Dermacoccus nishinomiyaensis</name>
    <dbReference type="NCBI Taxonomy" id="1274"/>
    <lineage>
        <taxon>Bacteria</taxon>
        <taxon>Bacillati</taxon>
        <taxon>Actinomycetota</taxon>
        <taxon>Actinomycetes</taxon>
        <taxon>Micrococcales</taxon>
        <taxon>Dermacoccaceae</taxon>
        <taxon>Dermacoccus</taxon>
    </lineage>
</organism>
<dbReference type="InterPro" id="IPR036237">
    <property type="entry name" value="Xyl_isomerase-like_sf"/>
</dbReference>
<dbReference type="Gene3D" id="3.20.20.70">
    <property type="entry name" value="Aldolase class I"/>
    <property type="match status" value="1"/>
</dbReference>
<dbReference type="InterPro" id="IPR051690">
    <property type="entry name" value="PseI-like"/>
</dbReference>
<dbReference type="eggNOG" id="COG0517">
    <property type="taxonomic scope" value="Bacteria"/>
</dbReference>
<dbReference type="Gene3D" id="3.20.20.150">
    <property type="entry name" value="Divalent-metal-dependent TIM barrel enzymes"/>
    <property type="match status" value="1"/>
</dbReference>
<dbReference type="InterPro" id="IPR013785">
    <property type="entry name" value="Aldolase_TIM"/>
</dbReference>
<dbReference type="CDD" id="cd11615">
    <property type="entry name" value="SAF_NeuB_like"/>
    <property type="match status" value="1"/>
</dbReference>
<keyword evidence="7" id="KW-1185">Reference proteome</keyword>
<proteinExistence type="predicted"/>
<sequence length="760" mass="83746">MTTIAREIAPYVVFSDDTILAALNKISDNKAGIVFCVDSHGILQGALSDGDFRRWVTAHPSADLSTSVMAAAHTSPVKLAYGTETSTISQAFRDGVRVIPLVDERGHVRAVARNALGSEIRIGRHAIGEGNRCLVIAEIGNNHQGDMELAKQLVDLAKKSGADAVKFQLRDLTGLYRQGDFASSAGEDLGAQYTMNLLAKYSFTNEQMIEILDYCKSVDIDAFCTPWDEASLRVLADYGVPALKIASADMTNHDLLRACAAEHLPMLVSTGMSTEDEIVASVDVMRQAGGEFVLLQVQSTYPAPFKDINLKYMDRLAELGECPVGYSGHERGYHVPIAAVARGAHVVEKHFTIDKTLEGNDHQVSLLPEEFAEMVTKIREVESALGNGETRAVSTGELMNRANLAKSLVATRDIAAGAKLTRADVTIKSPGRGLQPNRLEALVGRTMRRPIESGDFFYATDLTDAVAHGRAYEFKRPWGLPVRYHDARKLLGAGETLTNPDFLEFHLSYKDVEMSMEQIDAAFGSKKFDGMFHTVHCPDLYAGDFIINLASDDEATWERSIHEVQKVVEITRDLGRWFDGNGEPPIVICTMGGFTMDAFDTPAQRTVKYERIAKALELIDDTDARLTAQTLPPYPWLMGGQQHHNLFMDVDDTVWFCEQFGRRLTFDLSHSKLAANFTKKPFSEYVEKLAPLSDHLHVVDAEGVDGEGPQIGDGEIDWPATAAQLDRLAPGVPFIPEIWQGHVNNGEGFWTALDRLEAWL</sequence>
<accession>A0A075JJ06</accession>
<dbReference type="eggNOG" id="COG2089">
    <property type="taxonomic scope" value="Bacteria"/>
</dbReference>
<dbReference type="KEGG" id="dni:HX89_10675"/>
<evidence type="ECO:0000313" key="7">
    <source>
        <dbReference type="Proteomes" id="UP000027986"/>
    </source>
</evidence>
<dbReference type="PANTHER" id="PTHR42966">
    <property type="entry name" value="N-ACETYLNEURAMINATE SYNTHASE"/>
    <property type="match status" value="1"/>
</dbReference>
<dbReference type="GeneID" id="41841573"/>
<evidence type="ECO:0000259" key="4">
    <source>
        <dbReference type="PROSITE" id="PS50844"/>
    </source>
</evidence>
<dbReference type="CDD" id="cd17773">
    <property type="entry name" value="CBS_pair_NeuB"/>
    <property type="match status" value="1"/>
</dbReference>
<dbReference type="AlphaFoldDB" id="A0A075JJ06"/>
<dbReference type="RefSeq" id="WP_038569045.1">
    <property type="nucleotide sequence ID" value="NZ_CP008889.1"/>
</dbReference>
<name>A0A075JJ06_9MICO</name>
<dbReference type="SUPFAM" id="SSF51658">
    <property type="entry name" value="Xylose isomerase-like"/>
    <property type="match status" value="1"/>
</dbReference>
<keyword evidence="1 3" id="KW-0129">CBS domain</keyword>
<dbReference type="Pfam" id="PF01261">
    <property type="entry name" value="AP_endonuc_2"/>
    <property type="match status" value="1"/>
</dbReference>
<dbReference type="OrthoDB" id="9814210at2"/>
<dbReference type="InterPro" id="IPR000644">
    <property type="entry name" value="CBS_dom"/>
</dbReference>
<dbReference type="Pfam" id="PF08666">
    <property type="entry name" value="SAF"/>
    <property type="match status" value="1"/>
</dbReference>
<keyword evidence="2" id="KW-0119">Carbohydrate metabolism</keyword>
<dbReference type="PROSITE" id="PS50844">
    <property type="entry name" value="AFP_LIKE"/>
    <property type="match status" value="1"/>
</dbReference>
<dbReference type="eggNOG" id="COG1082">
    <property type="taxonomic scope" value="Bacteria"/>
</dbReference>
<feature type="domain" description="CBS" evidence="5">
    <location>
        <begin position="1"/>
        <end position="64"/>
    </location>
</feature>
<dbReference type="Pfam" id="PF03102">
    <property type="entry name" value="NeuB"/>
    <property type="match status" value="1"/>
</dbReference>
<evidence type="ECO:0000313" key="6">
    <source>
        <dbReference type="EMBL" id="AIF41327.1"/>
    </source>
</evidence>
<dbReference type="InterPro" id="IPR013974">
    <property type="entry name" value="SAF"/>
</dbReference>
<gene>
    <name evidence="6" type="ORF">HX89_10675</name>
</gene>
<dbReference type="Gene3D" id="3.10.580.10">
    <property type="entry name" value="CBS-domain"/>
    <property type="match status" value="1"/>
</dbReference>
<dbReference type="HOGENOM" id="CLU_371249_0_0_11"/>
<dbReference type="InterPro" id="IPR006190">
    <property type="entry name" value="SAF_AFP_Neu5Ac"/>
</dbReference>
<reference evidence="6 7" key="1">
    <citation type="submission" date="2014-07" db="EMBL/GenBank/DDBJ databases">
        <title>Genome Sequencing of Dermacoccus nishinomiyaensis.</title>
        <authorList>
            <person name="Hong K.W."/>
            <person name="Chan K.G."/>
        </authorList>
    </citation>
    <scope>NUCLEOTIDE SEQUENCE [LARGE SCALE GENOMIC DNA]</scope>
    <source>
        <strain evidence="6 7">M25</strain>
    </source>
</reference>
<dbReference type="InterPro" id="IPR013132">
    <property type="entry name" value="PseI/NeuA/B-like_N"/>
</dbReference>
<evidence type="ECO:0000256" key="1">
    <source>
        <dbReference type="ARBA" id="ARBA00023122"/>
    </source>
</evidence>
<dbReference type="GO" id="GO:0047444">
    <property type="term" value="F:N-acylneuraminate-9-phosphate synthase activity"/>
    <property type="evidence" value="ECO:0007669"/>
    <property type="project" value="TreeGrafter"/>
</dbReference>
<dbReference type="EMBL" id="CP008889">
    <property type="protein sequence ID" value="AIF41327.1"/>
    <property type="molecule type" value="Genomic_DNA"/>
</dbReference>
<evidence type="ECO:0000256" key="2">
    <source>
        <dbReference type="ARBA" id="ARBA00023277"/>
    </source>
</evidence>
<protein>
    <submittedName>
        <fullName evidence="6">Acetylneuraminic acid synthetase</fullName>
    </submittedName>
</protein>
<dbReference type="SMART" id="SM00858">
    <property type="entry name" value="SAF"/>
    <property type="match status" value="1"/>
</dbReference>